<accession>A0AAD7AJX8</accession>
<comment type="caution">
    <text evidence="1">The sequence shown here is derived from an EMBL/GenBank/DDBJ whole genome shotgun (WGS) entry which is preliminary data.</text>
</comment>
<evidence type="ECO:0000313" key="1">
    <source>
        <dbReference type="EMBL" id="KAJ7360988.1"/>
    </source>
</evidence>
<sequence>MTMNCLQLLATATIVEVPEDVDPLEEIAPVSQFSIPSFQAPVPFFTRSQSSTAPPAVTIPDIKGKVLHQACLLALPDLQVCLALPAAMVVVDPAVVVVMVTSLLMICLRFNLPFLRLIHLAQAHRCQIQDLVAVEVVVVVVDLRVQLHLQELTTNFGLHDPFRDVQISLERLSMKPGDRLATYQLEFDTHTVMMGYNKTALFRAFYHGLLSYLKDTIAQTQLLASLAGLKLLSTDFLSPSSFPTLDVGLTLRPSFAQ</sequence>
<protein>
    <submittedName>
        <fullName evidence="1">Uncharacterized protein</fullName>
    </submittedName>
</protein>
<dbReference type="AlphaFoldDB" id="A0AAD7AJX8"/>
<reference evidence="1" key="1">
    <citation type="submission" date="2023-03" db="EMBL/GenBank/DDBJ databases">
        <title>Massive genome expansion in bonnet fungi (Mycena s.s.) driven by repeated elements and novel gene families across ecological guilds.</title>
        <authorList>
            <consortium name="Lawrence Berkeley National Laboratory"/>
            <person name="Harder C.B."/>
            <person name="Miyauchi S."/>
            <person name="Viragh M."/>
            <person name="Kuo A."/>
            <person name="Thoen E."/>
            <person name="Andreopoulos B."/>
            <person name="Lu D."/>
            <person name="Skrede I."/>
            <person name="Drula E."/>
            <person name="Henrissat B."/>
            <person name="Morin E."/>
            <person name="Kohler A."/>
            <person name="Barry K."/>
            <person name="LaButti K."/>
            <person name="Morin E."/>
            <person name="Salamov A."/>
            <person name="Lipzen A."/>
            <person name="Mereny Z."/>
            <person name="Hegedus B."/>
            <person name="Baldrian P."/>
            <person name="Stursova M."/>
            <person name="Weitz H."/>
            <person name="Taylor A."/>
            <person name="Grigoriev I.V."/>
            <person name="Nagy L.G."/>
            <person name="Martin F."/>
            <person name="Kauserud H."/>
        </authorList>
    </citation>
    <scope>NUCLEOTIDE SEQUENCE</scope>
    <source>
        <strain evidence="1">CBHHK002</strain>
    </source>
</reference>
<gene>
    <name evidence="1" type="ORF">DFH08DRAFT_951615</name>
</gene>
<dbReference type="Proteomes" id="UP001218218">
    <property type="component" value="Unassembled WGS sequence"/>
</dbReference>
<name>A0AAD7AJX8_9AGAR</name>
<keyword evidence="2" id="KW-1185">Reference proteome</keyword>
<organism evidence="1 2">
    <name type="scientific">Mycena albidolilacea</name>
    <dbReference type="NCBI Taxonomy" id="1033008"/>
    <lineage>
        <taxon>Eukaryota</taxon>
        <taxon>Fungi</taxon>
        <taxon>Dikarya</taxon>
        <taxon>Basidiomycota</taxon>
        <taxon>Agaricomycotina</taxon>
        <taxon>Agaricomycetes</taxon>
        <taxon>Agaricomycetidae</taxon>
        <taxon>Agaricales</taxon>
        <taxon>Marasmiineae</taxon>
        <taxon>Mycenaceae</taxon>
        <taxon>Mycena</taxon>
    </lineage>
</organism>
<evidence type="ECO:0000313" key="2">
    <source>
        <dbReference type="Proteomes" id="UP001218218"/>
    </source>
</evidence>
<proteinExistence type="predicted"/>
<dbReference type="EMBL" id="JARIHO010000005">
    <property type="protein sequence ID" value="KAJ7360988.1"/>
    <property type="molecule type" value="Genomic_DNA"/>
</dbReference>